<feature type="domain" description="Lyase catalytic" evidence="9">
    <location>
        <begin position="405"/>
        <end position="599"/>
    </location>
</feature>
<dbReference type="Gene3D" id="2.70.98.10">
    <property type="match status" value="1"/>
</dbReference>
<dbReference type="SUPFAM" id="SSF49863">
    <property type="entry name" value="Hyaluronate lyase-like, C-terminal domain"/>
    <property type="match status" value="1"/>
</dbReference>
<reference evidence="11 12" key="1">
    <citation type="submission" date="2024-06" db="EMBL/GenBank/DDBJ databases">
        <authorList>
            <person name="Kaempfer P."/>
            <person name="Viver T."/>
        </authorList>
    </citation>
    <scope>NUCLEOTIDE SEQUENCE [LARGE SCALE GENOMIC DNA]</scope>
    <source>
        <strain evidence="11 12">ST-87</strain>
    </source>
</reference>
<dbReference type="InterPro" id="IPR026444">
    <property type="entry name" value="Secre_tail"/>
</dbReference>
<comment type="subunit">
    <text evidence="3">Monomer.</text>
</comment>
<feature type="domain" description="Polysaccharide lyase family 8 central" evidence="8">
    <location>
        <begin position="677"/>
        <end position="929"/>
    </location>
</feature>
<dbReference type="Pfam" id="PF18962">
    <property type="entry name" value="Por_Secre_tail"/>
    <property type="match status" value="1"/>
</dbReference>
<evidence type="ECO:0000256" key="6">
    <source>
        <dbReference type="ARBA" id="ARBA00023239"/>
    </source>
</evidence>
<dbReference type="InterPro" id="IPR015177">
    <property type="entry name" value="Lyase_catalyt"/>
</dbReference>
<dbReference type="Pfam" id="PF09093">
    <property type="entry name" value="Lyase_catalyt"/>
    <property type="match status" value="1"/>
</dbReference>
<keyword evidence="4 7" id="KW-0732">Signal</keyword>
<dbReference type="InterPro" id="IPR003159">
    <property type="entry name" value="Lyase_8_central_dom"/>
</dbReference>
<dbReference type="InterPro" id="IPR035986">
    <property type="entry name" value="PKD_dom_sf"/>
</dbReference>
<accession>A0ABW8XPC2</accession>
<dbReference type="GO" id="GO:0016829">
    <property type="term" value="F:lyase activity"/>
    <property type="evidence" value="ECO:0007669"/>
    <property type="project" value="UniProtKB-KW"/>
</dbReference>
<keyword evidence="12" id="KW-1185">Reference proteome</keyword>
<feature type="chain" id="PRO_5046914205" evidence="7">
    <location>
        <begin position="20"/>
        <end position="1495"/>
    </location>
</feature>
<keyword evidence="5" id="KW-0106">Calcium</keyword>
<gene>
    <name evidence="11" type="ORF">ABS764_00600</name>
</gene>
<dbReference type="PANTHER" id="PTHR37322:SF3">
    <property type="entry name" value="CHONDROITIN SULFATE ABC EXOLYASE"/>
    <property type="match status" value="1"/>
</dbReference>
<evidence type="ECO:0000256" key="2">
    <source>
        <dbReference type="ARBA" id="ARBA00006699"/>
    </source>
</evidence>
<dbReference type="InterPro" id="IPR011013">
    <property type="entry name" value="Gal_mutarotase_sf_dom"/>
</dbReference>
<keyword evidence="6 11" id="KW-0456">Lyase</keyword>
<dbReference type="NCBIfam" id="TIGR04183">
    <property type="entry name" value="Por_Secre_tail"/>
    <property type="match status" value="1"/>
</dbReference>
<dbReference type="InterPro" id="IPR039174">
    <property type="entry name" value="Chondroitin_ABC_lyase"/>
</dbReference>
<feature type="domain" description="Secretion system C-terminal sorting" evidence="10">
    <location>
        <begin position="1424"/>
        <end position="1492"/>
    </location>
</feature>
<dbReference type="RefSeq" id="WP_408078901.1">
    <property type="nucleotide sequence ID" value="NZ_JBELQA010000001.1"/>
</dbReference>
<protein>
    <submittedName>
        <fullName evidence="11">Chondroitinase family polysaccharide lyase</fullName>
    </submittedName>
</protein>
<dbReference type="CDD" id="cd00146">
    <property type="entry name" value="PKD"/>
    <property type="match status" value="1"/>
</dbReference>
<comment type="similarity">
    <text evidence="2">Belongs to the polysaccharide lyase 8 family.</text>
</comment>
<evidence type="ECO:0000259" key="9">
    <source>
        <dbReference type="Pfam" id="PF09093"/>
    </source>
</evidence>
<dbReference type="InterPro" id="IPR011071">
    <property type="entry name" value="Lyase_8-like_C"/>
</dbReference>
<dbReference type="SUPFAM" id="SSF74650">
    <property type="entry name" value="Galactose mutarotase-like"/>
    <property type="match status" value="1"/>
</dbReference>
<dbReference type="InterPro" id="IPR014718">
    <property type="entry name" value="GH-type_carb-bd"/>
</dbReference>
<evidence type="ECO:0000256" key="4">
    <source>
        <dbReference type="ARBA" id="ARBA00022729"/>
    </source>
</evidence>
<evidence type="ECO:0000256" key="7">
    <source>
        <dbReference type="SAM" id="SignalP"/>
    </source>
</evidence>
<organism evidence="11 12">
    <name type="scientific">Flavobacterium plantiphilum</name>
    <dbReference type="NCBI Taxonomy" id="3163297"/>
    <lineage>
        <taxon>Bacteria</taxon>
        <taxon>Pseudomonadati</taxon>
        <taxon>Bacteroidota</taxon>
        <taxon>Flavobacteriia</taxon>
        <taxon>Flavobacteriales</taxon>
        <taxon>Flavobacteriaceae</taxon>
        <taxon>Flavobacterium</taxon>
    </lineage>
</organism>
<dbReference type="Gene3D" id="1.50.10.100">
    <property type="entry name" value="Chondroitin AC/alginate lyase"/>
    <property type="match status" value="1"/>
</dbReference>
<comment type="caution">
    <text evidence="11">The sequence shown here is derived from an EMBL/GenBank/DDBJ whole genome shotgun (WGS) entry which is preliminary data.</text>
</comment>
<feature type="signal peptide" evidence="7">
    <location>
        <begin position="1"/>
        <end position="19"/>
    </location>
</feature>
<name>A0ABW8XPC2_9FLAO</name>
<dbReference type="Proteomes" id="UP001629260">
    <property type="component" value="Unassembled WGS sequence"/>
</dbReference>
<dbReference type="SUPFAM" id="SSF48230">
    <property type="entry name" value="Chondroitin AC/alginate lyase"/>
    <property type="match status" value="1"/>
</dbReference>
<evidence type="ECO:0000259" key="10">
    <source>
        <dbReference type="Pfam" id="PF18962"/>
    </source>
</evidence>
<evidence type="ECO:0000259" key="8">
    <source>
        <dbReference type="Pfam" id="PF02278"/>
    </source>
</evidence>
<dbReference type="Gene3D" id="2.60.220.10">
    <property type="entry name" value="Polysaccharide lyase family 8-like, C-terminal"/>
    <property type="match status" value="1"/>
</dbReference>
<evidence type="ECO:0000256" key="1">
    <source>
        <dbReference type="ARBA" id="ARBA00001913"/>
    </source>
</evidence>
<sequence>MKKSLLALLCVFALLEVKAQNSTWMYDFGTTTAAPYTSTTYNTSYLPAPTTEGGNAGVRASSSTEGKIELTTTGLAGGSGAELKMTGGATTSGAKFGLAPFSGTTLASFECKINISSGTNGRFLLYFGNGGNFTSGGGINVGQTFAALRFTPASTGVNLDWLINSGGVTYTTTGLAKTTINKNQVYKLKFFMNNSSTNISYTNNGGLYHLPAGTFDIWLDGNKLLINADPGSGTLPQGTIINGMNLLNVGAGSSTPTLYVDDIIYSNFLEEGNTNPAAINSLSTKYRNWLTGENADYSKSQVMERYNRFLSSGLAAMDLSSYDFINPGSVWDFTNSADQSDYAALVEQKLIRLVFLYQIKGPVASPNPNYHHPALKETILTIFNYLKAKGVTPNANFAYEEHSSSEMVATSANGIALRSSAYATSLFLMKEELVNTGEFANHLGALNGLTFFISPEYPYFNFTYPGYNADVVRASVQQRLCYVLAQDQTSSNRAANMDFLKRFINNAMQISNGWAEFIKPDFITFHHQGAYSNSYGVDALHQASILNLILKNTEFELNSTAQNNIKNAVMAYRKFCNDFEMPTALAGRFPANTDVFNDLRPALAYLYQADPIANADAGQEFIRLWDLLPSANIPLQRANTVSINMVNTLGGIQDMAQVLNTNLTPAVKLQQGHFTFPYAGLNIHKYNGWQVSIKGTSKHIWHFENGSSENIYGRYFSAGTMEILALGNPINRQANGLTETGWDWSHLAGTTVAYLPLASLPAKMRLYNGKQFLAHASLGNNGVFSMDYRDANATTDMSAVKTNFFFGDKILCLGSNIKDVNGNNPIHTTLFQTALASSSTPTYVNGNTITGTSYNFTQTGGSAWATDAVGNGYVVVDTSSTNNNIITIQRAVQTSMNNRGLVSGTGNFTTAYIDHGASPDSAAYRYAIVLQGGSMGTQELATNFSNYFNIIEQDSLAHVAKYVPDSIYAYAIFNATKTFNADVVKSVDKPAVVMTKKTESGNKLKISLTNPLNLLSSNENYTYNQITNDPTVFHRTSPIDIVTLTLDGKWFLESPTSNITSTIDGNVTKVFFSTSDGATLETTLVKASLTFKSTSNVTKTTNPGVCTYTAHGNEFDIDVTGNCGNSSISYTLSGATVGSGNHSIENVVFNTGITTVSWTATDLCSTVTNSFNVTVTDAEASIINAIESVSLCYNTNGNYNIPTATATDNCNINTITYQITGATVRNGNDLDASGTFNVGISTIIWTVTDNAGNTNTTTTNVTINSEITGTIADVYAVNPGGTANTIYLGYGPSSLTLTATPVNGTAPYNFSWSNGDTSATTTVSPSTAGTHDYTLTITDALGCSFTVIKQITVIDILCSDGKVKICHSNSNHDKSLCISANGVSAHLAHGCYLGSCVGKILSTNKDIIVSTEQQVNNFKVAFSPNPTKSEFQLCITAVSTETVSINIFDITGRKIKSLNAKSGQIITLGNEFYPGIYLAEITQGMNKQTVKLLKQ</sequence>
<evidence type="ECO:0000313" key="11">
    <source>
        <dbReference type="EMBL" id="MFL9829337.1"/>
    </source>
</evidence>
<comment type="cofactor">
    <cofactor evidence="1">
        <name>Ca(2+)</name>
        <dbReference type="ChEBI" id="CHEBI:29108"/>
    </cofactor>
</comment>
<evidence type="ECO:0000313" key="12">
    <source>
        <dbReference type="Proteomes" id="UP001629260"/>
    </source>
</evidence>
<dbReference type="InterPro" id="IPR008929">
    <property type="entry name" value="Chondroitin_lyas"/>
</dbReference>
<proteinExistence type="inferred from homology"/>
<evidence type="ECO:0000256" key="3">
    <source>
        <dbReference type="ARBA" id="ARBA00011245"/>
    </source>
</evidence>
<evidence type="ECO:0000256" key="5">
    <source>
        <dbReference type="ARBA" id="ARBA00022837"/>
    </source>
</evidence>
<dbReference type="PANTHER" id="PTHR37322">
    <property type="match status" value="1"/>
</dbReference>
<dbReference type="SUPFAM" id="SSF49299">
    <property type="entry name" value="PKD domain"/>
    <property type="match status" value="1"/>
</dbReference>
<dbReference type="EMBL" id="JBELQA010000001">
    <property type="protein sequence ID" value="MFL9829337.1"/>
    <property type="molecule type" value="Genomic_DNA"/>
</dbReference>
<dbReference type="Pfam" id="PF02278">
    <property type="entry name" value="Lyase_8"/>
    <property type="match status" value="1"/>
</dbReference>